<protein>
    <submittedName>
        <fullName evidence="6">Polyketide synthase</fullName>
    </submittedName>
</protein>
<sequence>MAESDLTSDQLSPTKRALLALKQLQAKLAEANYAQREPIAVVGLGCRWPGAANPAEFWRLLQNQQDAIAPVPADRWDLDKFYDPDPAIPAKMPHREGGFLPDLLNFDAGFFRIAPREAKSLDPQQRLLLEVSWEALEQGGFAADGLVGSQTGVFVGISSIDYWQRLLSRHPSEIDAYLATGNTHSMAAGRISYILGLTGPSLAMDTACSSSLVALHSACQSLRLRDCDLALAGGVNQILEPATSLNFAKAKMLSPTDRCRSFDAAADGFVRAEGCGVVVLKRWRDALRDQNPIWGVILGSAVNHDGRASGLTVPNGSAQQALIRQALAQAQVEPNQVSYVETHGTGTALGDPIEVNALGGVFGTTRLASQPLILGAVKTNIGHTEAAAGMAGLIKTLLALQHQQIPANLHFQQPNPQIDWSTLPVQVPTVPVDWPQQHQPRIAGVSAFGFSGTNAHLVVADFPIGELPPGKTSSPDLPHYLLPLSAKTQPALMQLIERYRTHLQTYAGSLADLCYTAQIGRCHFSQRQALIVSSLSDLREQLAWVVALVVMPQSAHEAPADLQAIMQQYLAGATIDWSALWQGQTARIVDLPTYPFQRQPYGVGIIG</sequence>
<keyword evidence="2" id="KW-0597">Phosphoprotein</keyword>
<dbReference type="InterPro" id="IPR014031">
    <property type="entry name" value="Ketoacyl_synth_C"/>
</dbReference>
<keyword evidence="1" id="KW-0596">Phosphopantetheine</keyword>
<dbReference type="Pfam" id="PF22621">
    <property type="entry name" value="CurL-like_PKS_C"/>
    <property type="match status" value="1"/>
</dbReference>
<evidence type="ECO:0000313" key="7">
    <source>
        <dbReference type="Proteomes" id="UP000707356"/>
    </source>
</evidence>
<organism evidence="6 7">
    <name type="scientific">Pegethrix bostrychoides GSE-TBD4-15B</name>
    <dbReference type="NCBI Taxonomy" id="2839662"/>
    <lineage>
        <taxon>Bacteria</taxon>
        <taxon>Bacillati</taxon>
        <taxon>Cyanobacteriota</taxon>
        <taxon>Cyanophyceae</taxon>
        <taxon>Oculatellales</taxon>
        <taxon>Oculatellaceae</taxon>
        <taxon>Pegethrix</taxon>
    </lineage>
</organism>
<dbReference type="SUPFAM" id="SSF53901">
    <property type="entry name" value="Thiolase-like"/>
    <property type="match status" value="1"/>
</dbReference>
<accession>A0A951PB36</accession>
<dbReference type="Pfam" id="PF00109">
    <property type="entry name" value="ketoacyl-synt"/>
    <property type="match status" value="1"/>
</dbReference>
<evidence type="ECO:0000313" key="6">
    <source>
        <dbReference type="EMBL" id="MBW4466178.1"/>
    </source>
</evidence>
<dbReference type="Gene3D" id="3.40.47.10">
    <property type="match status" value="1"/>
</dbReference>
<dbReference type="InterPro" id="IPR016039">
    <property type="entry name" value="Thiolase-like"/>
</dbReference>
<dbReference type="PROSITE" id="PS52004">
    <property type="entry name" value="KS3_2"/>
    <property type="match status" value="1"/>
</dbReference>
<evidence type="ECO:0000256" key="3">
    <source>
        <dbReference type="ARBA" id="ARBA00022679"/>
    </source>
</evidence>
<dbReference type="Pfam" id="PF02801">
    <property type="entry name" value="Ketoacyl-synt_C"/>
    <property type="match status" value="1"/>
</dbReference>
<name>A0A951PB36_9CYAN</name>
<reference evidence="6" key="1">
    <citation type="submission" date="2021-05" db="EMBL/GenBank/DDBJ databases">
        <authorList>
            <person name="Pietrasiak N."/>
            <person name="Ward R."/>
            <person name="Stajich J.E."/>
            <person name="Kurbessoian T."/>
        </authorList>
    </citation>
    <scope>NUCLEOTIDE SEQUENCE</scope>
    <source>
        <strain evidence="6">GSE-TBD4-15B</strain>
    </source>
</reference>
<dbReference type="SMART" id="SM00825">
    <property type="entry name" value="PKS_KS"/>
    <property type="match status" value="1"/>
</dbReference>
<dbReference type="Gene3D" id="3.30.70.3290">
    <property type="match status" value="1"/>
</dbReference>
<evidence type="ECO:0000259" key="5">
    <source>
        <dbReference type="PROSITE" id="PS52004"/>
    </source>
</evidence>
<dbReference type="GO" id="GO:0004315">
    <property type="term" value="F:3-oxoacyl-[acyl-carrier-protein] synthase activity"/>
    <property type="evidence" value="ECO:0007669"/>
    <property type="project" value="InterPro"/>
</dbReference>
<dbReference type="InterPro" id="IPR020841">
    <property type="entry name" value="PKS_Beta-ketoAc_synthase_dom"/>
</dbReference>
<comment type="similarity">
    <text evidence="4">Belongs to the thiolase-like superfamily. Beta-ketoacyl-ACP synthases family.</text>
</comment>
<dbReference type="InterPro" id="IPR014030">
    <property type="entry name" value="Ketoacyl_synth_N"/>
</dbReference>
<proteinExistence type="inferred from homology"/>
<evidence type="ECO:0000256" key="4">
    <source>
        <dbReference type="RuleBase" id="RU003694"/>
    </source>
</evidence>
<dbReference type="GO" id="GO:0006633">
    <property type="term" value="P:fatty acid biosynthetic process"/>
    <property type="evidence" value="ECO:0007669"/>
    <property type="project" value="InterPro"/>
</dbReference>
<dbReference type="EMBL" id="JAHHHV010000066">
    <property type="protein sequence ID" value="MBW4466178.1"/>
    <property type="molecule type" value="Genomic_DNA"/>
</dbReference>
<dbReference type="InterPro" id="IPR018201">
    <property type="entry name" value="Ketoacyl_synth_AS"/>
</dbReference>
<feature type="domain" description="Ketosynthase family 3 (KS3)" evidence="5">
    <location>
        <begin position="36"/>
        <end position="461"/>
    </location>
</feature>
<dbReference type="InterPro" id="IPR050091">
    <property type="entry name" value="PKS_NRPS_Biosynth_Enz"/>
</dbReference>
<dbReference type="CDD" id="cd00833">
    <property type="entry name" value="PKS"/>
    <property type="match status" value="1"/>
</dbReference>
<dbReference type="AlphaFoldDB" id="A0A951PB36"/>
<dbReference type="PANTHER" id="PTHR43775:SF37">
    <property type="entry name" value="SI:DKEY-61P9.11"/>
    <property type="match status" value="1"/>
</dbReference>
<reference evidence="6" key="2">
    <citation type="journal article" date="2022" name="Microbiol. Resour. Announc.">
        <title>Metagenome Sequencing to Explore Phylogenomics of Terrestrial Cyanobacteria.</title>
        <authorList>
            <person name="Ward R.D."/>
            <person name="Stajich J.E."/>
            <person name="Johansen J.R."/>
            <person name="Huntemann M."/>
            <person name="Clum A."/>
            <person name="Foster B."/>
            <person name="Foster B."/>
            <person name="Roux S."/>
            <person name="Palaniappan K."/>
            <person name="Varghese N."/>
            <person name="Mukherjee S."/>
            <person name="Reddy T.B.K."/>
            <person name="Daum C."/>
            <person name="Copeland A."/>
            <person name="Chen I.A."/>
            <person name="Ivanova N.N."/>
            <person name="Kyrpides N.C."/>
            <person name="Shapiro N."/>
            <person name="Eloe-Fadrosh E.A."/>
            <person name="Pietrasiak N."/>
        </authorList>
    </citation>
    <scope>NUCLEOTIDE SEQUENCE</scope>
    <source>
        <strain evidence="6">GSE-TBD4-15B</strain>
    </source>
</reference>
<gene>
    <name evidence="6" type="ORF">KME07_12180</name>
</gene>
<evidence type="ECO:0000256" key="2">
    <source>
        <dbReference type="ARBA" id="ARBA00022553"/>
    </source>
</evidence>
<dbReference type="Proteomes" id="UP000707356">
    <property type="component" value="Unassembled WGS sequence"/>
</dbReference>
<dbReference type="PROSITE" id="PS00606">
    <property type="entry name" value="KS3_1"/>
    <property type="match status" value="1"/>
</dbReference>
<dbReference type="GO" id="GO:0004312">
    <property type="term" value="F:fatty acid synthase activity"/>
    <property type="evidence" value="ECO:0007669"/>
    <property type="project" value="TreeGrafter"/>
</dbReference>
<comment type="caution">
    <text evidence="6">The sequence shown here is derived from an EMBL/GenBank/DDBJ whole genome shotgun (WGS) entry which is preliminary data.</text>
</comment>
<dbReference type="FunFam" id="3.40.47.10:FF:000019">
    <property type="entry name" value="Polyketide synthase type I"/>
    <property type="match status" value="1"/>
</dbReference>
<evidence type="ECO:0000256" key="1">
    <source>
        <dbReference type="ARBA" id="ARBA00022450"/>
    </source>
</evidence>
<keyword evidence="3 4" id="KW-0808">Transferase</keyword>
<dbReference type="PANTHER" id="PTHR43775">
    <property type="entry name" value="FATTY ACID SYNTHASE"/>
    <property type="match status" value="1"/>
</dbReference>